<keyword evidence="2" id="KW-1185">Reference proteome</keyword>
<dbReference type="Gene3D" id="1.20.1290.10">
    <property type="entry name" value="AhpD-like"/>
    <property type="match status" value="1"/>
</dbReference>
<dbReference type="GO" id="GO:0004601">
    <property type="term" value="F:peroxidase activity"/>
    <property type="evidence" value="ECO:0007669"/>
    <property type="project" value="UniProtKB-KW"/>
</dbReference>
<dbReference type="Proteomes" id="UP000199305">
    <property type="component" value="Unassembled WGS sequence"/>
</dbReference>
<dbReference type="STRING" id="658219.SAMN05216212_3053"/>
<evidence type="ECO:0000313" key="1">
    <source>
        <dbReference type="EMBL" id="SDK72100.1"/>
    </source>
</evidence>
<dbReference type="PANTHER" id="PTHR35446:SF2">
    <property type="entry name" value="CARBOXYMUCONOLACTONE DECARBOXYLASE-LIKE DOMAIN-CONTAINING PROTEIN"/>
    <property type="match status" value="1"/>
</dbReference>
<dbReference type="PANTHER" id="PTHR35446">
    <property type="entry name" value="SI:CH211-175M2.5"/>
    <property type="match status" value="1"/>
</dbReference>
<dbReference type="AlphaFoldDB" id="A0A1G9E7L5"/>
<gene>
    <name evidence="1" type="ORF">SAMN05216212_3053</name>
</gene>
<reference evidence="2" key="1">
    <citation type="submission" date="2016-10" db="EMBL/GenBank/DDBJ databases">
        <authorList>
            <person name="Varghese N."/>
            <person name="Submissions S."/>
        </authorList>
    </citation>
    <scope>NUCLEOTIDE SEQUENCE [LARGE SCALE GENOMIC DNA]</scope>
    <source>
        <strain evidence="2">CGMCC 1.10658</strain>
    </source>
</reference>
<protein>
    <submittedName>
        <fullName evidence="1">Uncharacterized peroxidase-related enzyme</fullName>
    </submittedName>
</protein>
<proteinExistence type="predicted"/>
<accession>A0A1G9E7L5</accession>
<dbReference type="OrthoDB" id="9808310at2"/>
<evidence type="ECO:0000313" key="2">
    <source>
        <dbReference type="Proteomes" id="UP000199305"/>
    </source>
</evidence>
<dbReference type="InterPro" id="IPR029032">
    <property type="entry name" value="AhpD-like"/>
</dbReference>
<dbReference type="EMBL" id="FNFH01000007">
    <property type="protein sequence ID" value="SDK72100.1"/>
    <property type="molecule type" value="Genomic_DNA"/>
</dbReference>
<dbReference type="RefSeq" id="WP_091516344.1">
    <property type="nucleotide sequence ID" value="NZ_FNFH01000007.1"/>
</dbReference>
<name>A0A1G9E7L5_9GAMM</name>
<keyword evidence="1" id="KW-0560">Oxidoreductase</keyword>
<organism evidence="1 2">
    <name type="scientific">Microbulbifer yueqingensis</name>
    <dbReference type="NCBI Taxonomy" id="658219"/>
    <lineage>
        <taxon>Bacteria</taxon>
        <taxon>Pseudomonadati</taxon>
        <taxon>Pseudomonadota</taxon>
        <taxon>Gammaproteobacteria</taxon>
        <taxon>Cellvibrionales</taxon>
        <taxon>Microbulbiferaceae</taxon>
        <taxon>Microbulbifer</taxon>
    </lineage>
</organism>
<sequence>MSRIPLVEMPEDDEVEAVYAEIESELGSVPNMFRVYAHHPELLRVKWEKFKVLMIHGCLSVRLTESIALVISTDNHNDYGIARYTELLRQRNVKPEEILKIRLDPDHAHLSTKEHALLELAHHANISPFDQGEKFIDAARREGASDMEIMEALGIMEYVSGMNRITEILDVPRD</sequence>
<dbReference type="SUPFAM" id="SSF69118">
    <property type="entry name" value="AhpD-like"/>
    <property type="match status" value="1"/>
</dbReference>
<keyword evidence="1" id="KW-0575">Peroxidase</keyword>